<dbReference type="EMBL" id="RQZG01000001">
    <property type="protein sequence ID" value="RRD07390.1"/>
    <property type="molecule type" value="Genomic_DNA"/>
</dbReference>
<reference evidence="2 3" key="1">
    <citation type="submission" date="2018-11" db="EMBL/GenBank/DDBJ databases">
        <title>Genomes From Bacteria Associated with the Canine Oral Cavity: a Test Case for Automated Genome-Based Taxonomic Assignment.</title>
        <authorList>
            <person name="Coil D.A."/>
            <person name="Jospin G."/>
            <person name="Darling A.E."/>
            <person name="Wallis C."/>
            <person name="Davis I.J."/>
            <person name="Harris S."/>
            <person name="Eisen J.A."/>
            <person name="Holcombe L.J."/>
            <person name="O'Flynn C."/>
        </authorList>
    </citation>
    <scope>NUCLEOTIDE SEQUENCE [LARGE SCALE GENOMIC DNA]</scope>
    <source>
        <strain evidence="2 3">OH887_COT-365</strain>
    </source>
</reference>
<sequence length="213" mass="24026">MRERVRARLALMRSRGSPLFLVGEVSPCRPGIRMLLAMEAPRLLIEDLVLEPPTIDDAPAWAAAQDDECAIWFDWPSRPTTEQCLSYLRRITLDAEPDSYVWAIRVLDGFAGGIDLKFDEGRWNVSYFVAPARRGRGIARRALCAVVEWAERELCIAEISTRVHVDNIASQRVLEAAGFTRIRTQRSPGADHDDHICARTFPPALRSSHRAMT</sequence>
<dbReference type="PANTHER" id="PTHR43792:SF1">
    <property type="entry name" value="N-ACETYLTRANSFERASE DOMAIN-CONTAINING PROTEIN"/>
    <property type="match status" value="1"/>
</dbReference>
<dbReference type="SUPFAM" id="SSF55729">
    <property type="entry name" value="Acyl-CoA N-acyltransferases (Nat)"/>
    <property type="match status" value="1"/>
</dbReference>
<dbReference type="AlphaFoldDB" id="A0A3P1TDS3"/>
<dbReference type="Pfam" id="PF13302">
    <property type="entry name" value="Acetyltransf_3"/>
    <property type="match status" value="1"/>
</dbReference>
<name>A0A3P1TDS3_9ACTN</name>
<accession>A0A3P1TDS3</accession>
<evidence type="ECO:0000259" key="1">
    <source>
        <dbReference type="PROSITE" id="PS51186"/>
    </source>
</evidence>
<proteinExistence type="predicted"/>
<evidence type="ECO:0000313" key="3">
    <source>
        <dbReference type="Proteomes" id="UP000280819"/>
    </source>
</evidence>
<dbReference type="InterPro" id="IPR000182">
    <property type="entry name" value="GNAT_dom"/>
</dbReference>
<organism evidence="2 3">
    <name type="scientific">Arachnia propionica</name>
    <dbReference type="NCBI Taxonomy" id="1750"/>
    <lineage>
        <taxon>Bacteria</taxon>
        <taxon>Bacillati</taxon>
        <taxon>Actinomycetota</taxon>
        <taxon>Actinomycetes</taxon>
        <taxon>Propionibacteriales</taxon>
        <taxon>Propionibacteriaceae</taxon>
        <taxon>Arachnia</taxon>
    </lineage>
</organism>
<dbReference type="InterPro" id="IPR051531">
    <property type="entry name" value="N-acetyltransferase"/>
</dbReference>
<keyword evidence="2" id="KW-0808">Transferase</keyword>
<feature type="domain" description="N-acetyltransferase" evidence="1">
    <location>
        <begin position="53"/>
        <end position="203"/>
    </location>
</feature>
<dbReference type="InterPro" id="IPR016181">
    <property type="entry name" value="Acyl_CoA_acyltransferase"/>
</dbReference>
<dbReference type="GO" id="GO:0016747">
    <property type="term" value="F:acyltransferase activity, transferring groups other than amino-acyl groups"/>
    <property type="evidence" value="ECO:0007669"/>
    <property type="project" value="InterPro"/>
</dbReference>
<dbReference type="Gene3D" id="3.40.630.30">
    <property type="match status" value="1"/>
</dbReference>
<protein>
    <submittedName>
        <fullName evidence="2">N-acetyltransferase</fullName>
    </submittedName>
</protein>
<dbReference type="PROSITE" id="PS51186">
    <property type="entry name" value="GNAT"/>
    <property type="match status" value="1"/>
</dbReference>
<dbReference type="PANTHER" id="PTHR43792">
    <property type="entry name" value="GNAT FAMILY, PUTATIVE (AFU_ORTHOLOGUE AFUA_3G00765)-RELATED-RELATED"/>
    <property type="match status" value="1"/>
</dbReference>
<gene>
    <name evidence="2" type="ORF">EII34_02610</name>
</gene>
<dbReference type="OrthoDB" id="2061990at2"/>
<dbReference type="Proteomes" id="UP000280819">
    <property type="component" value="Unassembled WGS sequence"/>
</dbReference>
<evidence type="ECO:0000313" key="2">
    <source>
        <dbReference type="EMBL" id="RRD07390.1"/>
    </source>
</evidence>
<comment type="caution">
    <text evidence="2">The sequence shown here is derived from an EMBL/GenBank/DDBJ whole genome shotgun (WGS) entry which is preliminary data.</text>
</comment>